<gene>
    <name evidence="3" type="ORF">FGO68_gene12352</name>
</gene>
<sequence>MLIVNKVKFIYINKSLMTNLGKPVKCLHCKTNMYRKRLYDHIRSRHKEYYERIKDSVGTFKPEEGKDFSLTNQEALSEESSEVSGVNAIRGKFQSKKKKRQSSSDESSEDEHNERVEEESESEEERDWGKKKKGGNAAKITAKRNQAKSEERAEEKVQDEEDKDAEIGNNTVLAKRNQREPSQGVVEEAENEESSQEAEQQIESVGNKRQKTQNTVQESTQALPSQLDESCNQQIVYNKQKLQNPTFSGYIEQYNQQYDQQVAERQAKREARQKAREEARRAAAEQKRISVRESSKASQLIALQESQKRSNSHQSAQQAEAQQLAEDEESEESESEHPVRQRDAKQEELTTVRNTTANPEEEDTHLAKSKASTQHLQTFIVHREPAPDWIKRENVVISQPPPPQPKVKDHRDGLMVFDLGPLFSEVIGIRDCCDQQFRELKQQISLQEEQIKLLQKQNEHLIDQQLKIYQSISGPQVAKGDLPVVKKIFQLDKQVNR</sequence>
<dbReference type="EMBL" id="RRYP01000438">
    <property type="protein sequence ID" value="TNV87426.1"/>
    <property type="molecule type" value="Genomic_DNA"/>
</dbReference>
<evidence type="ECO:0000313" key="3">
    <source>
        <dbReference type="EMBL" id="TNV87426.1"/>
    </source>
</evidence>
<comment type="caution">
    <text evidence="3">The sequence shown here is derived from an EMBL/GenBank/DDBJ whole genome shotgun (WGS) entry which is preliminary data.</text>
</comment>
<feature type="coiled-coil region" evidence="1">
    <location>
        <begin position="437"/>
        <end position="464"/>
    </location>
</feature>
<keyword evidence="1" id="KW-0175">Coiled coil</keyword>
<dbReference type="Proteomes" id="UP000785679">
    <property type="component" value="Unassembled WGS sequence"/>
</dbReference>
<feature type="region of interest" description="Disordered" evidence="2">
    <location>
        <begin position="74"/>
        <end position="226"/>
    </location>
</feature>
<evidence type="ECO:0000256" key="2">
    <source>
        <dbReference type="SAM" id="MobiDB-lite"/>
    </source>
</evidence>
<feature type="compositionally biased region" description="Low complexity" evidence="2">
    <location>
        <begin position="314"/>
        <end position="324"/>
    </location>
</feature>
<feature type="compositionally biased region" description="Basic and acidic residues" evidence="2">
    <location>
        <begin position="147"/>
        <end position="156"/>
    </location>
</feature>
<proteinExistence type="predicted"/>
<feature type="region of interest" description="Disordered" evidence="2">
    <location>
        <begin position="259"/>
        <end position="374"/>
    </location>
</feature>
<protein>
    <submittedName>
        <fullName evidence="3">Uncharacterized protein</fullName>
    </submittedName>
</protein>
<evidence type="ECO:0000313" key="4">
    <source>
        <dbReference type="Proteomes" id="UP000785679"/>
    </source>
</evidence>
<feature type="compositionally biased region" description="Acidic residues" evidence="2">
    <location>
        <begin position="325"/>
        <end position="334"/>
    </location>
</feature>
<reference evidence="3" key="1">
    <citation type="submission" date="2019-06" db="EMBL/GenBank/DDBJ databases">
        <authorList>
            <person name="Zheng W."/>
        </authorList>
    </citation>
    <scope>NUCLEOTIDE SEQUENCE</scope>
    <source>
        <strain evidence="3">QDHG01</strain>
    </source>
</reference>
<feature type="compositionally biased region" description="Acidic residues" evidence="2">
    <location>
        <begin position="116"/>
        <end position="126"/>
    </location>
</feature>
<organism evidence="3 4">
    <name type="scientific">Halteria grandinella</name>
    <dbReference type="NCBI Taxonomy" id="5974"/>
    <lineage>
        <taxon>Eukaryota</taxon>
        <taxon>Sar</taxon>
        <taxon>Alveolata</taxon>
        <taxon>Ciliophora</taxon>
        <taxon>Intramacronucleata</taxon>
        <taxon>Spirotrichea</taxon>
        <taxon>Stichotrichia</taxon>
        <taxon>Sporadotrichida</taxon>
        <taxon>Halteriidae</taxon>
        <taxon>Halteria</taxon>
    </lineage>
</organism>
<feature type="compositionally biased region" description="Polar residues" evidence="2">
    <location>
        <begin position="212"/>
        <end position="226"/>
    </location>
</feature>
<keyword evidence="4" id="KW-1185">Reference proteome</keyword>
<dbReference type="AlphaFoldDB" id="A0A8J8TAI8"/>
<name>A0A8J8TAI8_HALGN</name>
<feature type="compositionally biased region" description="Basic and acidic residues" evidence="2">
    <location>
        <begin position="265"/>
        <end position="295"/>
    </location>
</feature>
<feature type="compositionally biased region" description="Acidic residues" evidence="2">
    <location>
        <begin position="187"/>
        <end position="196"/>
    </location>
</feature>
<feature type="compositionally biased region" description="Basic and acidic residues" evidence="2">
    <location>
        <begin position="335"/>
        <end position="350"/>
    </location>
</feature>
<accession>A0A8J8TAI8</accession>
<evidence type="ECO:0000256" key="1">
    <source>
        <dbReference type="SAM" id="Coils"/>
    </source>
</evidence>